<feature type="transmembrane region" description="Helical" evidence="2">
    <location>
        <begin position="13"/>
        <end position="38"/>
    </location>
</feature>
<evidence type="ECO:0000256" key="1">
    <source>
        <dbReference type="SAM" id="MobiDB-lite"/>
    </source>
</evidence>
<comment type="caution">
    <text evidence="3">The sequence shown here is derived from an EMBL/GenBank/DDBJ whole genome shotgun (WGS) entry which is preliminary data.</text>
</comment>
<evidence type="ECO:0000256" key="2">
    <source>
        <dbReference type="SAM" id="Phobius"/>
    </source>
</evidence>
<dbReference type="Proteomes" id="UP000236370">
    <property type="component" value="Unassembled WGS sequence"/>
</dbReference>
<evidence type="ECO:0000313" key="4">
    <source>
        <dbReference type="Proteomes" id="UP000236370"/>
    </source>
</evidence>
<gene>
    <name evidence="3" type="ORF">CK820_G0042369</name>
</gene>
<name>A0A2J8K2J7_PANTR</name>
<accession>A0A2J8K2J7</accession>
<evidence type="ECO:0000313" key="3">
    <source>
        <dbReference type="EMBL" id="PNI29256.1"/>
    </source>
</evidence>
<reference evidence="3 4" key="1">
    <citation type="submission" date="2017-12" db="EMBL/GenBank/DDBJ databases">
        <title>High-resolution comparative analysis of great ape genomes.</title>
        <authorList>
            <person name="Pollen A."/>
            <person name="Hastie A."/>
            <person name="Hormozdiari F."/>
            <person name="Dougherty M."/>
            <person name="Liu R."/>
            <person name="Chaisson M."/>
            <person name="Hoppe E."/>
            <person name="Hill C."/>
            <person name="Pang A."/>
            <person name="Hillier L."/>
            <person name="Baker C."/>
            <person name="Armstrong J."/>
            <person name="Shendure J."/>
            <person name="Paten B."/>
            <person name="Wilson R."/>
            <person name="Chao H."/>
            <person name="Schneider V."/>
            <person name="Ventura M."/>
            <person name="Kronenberg Z."/>
            <person name="Murali S."/>
            <person name="Gordon D."/>
            <person name="Cantsilieris S."/>
            <person name="Munson K."/>
            <person name="Nelson B."/>
            <person name="Raja A."/>
            <person name="Underwood J."/>
            <person name="Diekhans M."/>
            <person name="Fiddes I."/>
            <person name="Haussler D."/>
            <person name="Eichler E."/>
        </authorList>
    </citation>
    <scope>NUCLEOTIDE SEQUENCE [LARGE SCALE GENOMIC DNA]</scope>
    <source>
        <strain evidence="3">Yerkes chimp pedigree #C0471</strain>
    </source>
</reference>
<keyword evidence="2" id="KW-0812">Transmembrane</keyword>
<organism evidence="3 4">
    <name type="scientific">Pan troglodytes</name>
    <name type="common">Chimpanzee</name>
    <dbReference type="NCBI Taxonomy" id="9598"/>
    <lineage>
        <taxon>Eukaryota</taxon>
        <taxon>Metazoa</taxon>
        <taxon>Chordata</taxon>
        <taxon>Craniata</taxon>
        <taxon>Vertebrata</taxon>
        <taxon>Euteleostomi</taxon>
        <taxon>Mammalia</taxon>
        <taxon>Eutheria</taxon>
        <taxon>Euarchontoglires</taxon>
        <taxon>Primates</taxon>
        <taxon>Haplorrhini</taxon>
        <taxon>Catarrhini</taxon>
        <taxon>Hominidae</taxon>
        <taxon>Pan</taxon>
    </lineage>
</organism>
<dbReference type="EMBL" id="NBAG03000399">
    <property type="protein sequence ID" value="PNI29256.1"/>
    <property type="molecule type" value="Genomic_DNA"/>
</dbReference>
<feature type="compositionally biased region" description="Low complexity" evidence="1">
    <location>
        <begin position="103"/>
        <end position="121"/>
    </location>
</feature>
<protein>
    <submittedName>
        <fullName evidence="3">CD37 isoform 6</fullName>
    </submittedName>
</protein>
<keyword evidence="2" id="KW-1133">Transmembrane helix</keyword>
<feature type="region of interest" description="Disordered" evidence="1">
    <location>
        <begin position="102"/>
        <end position="121"/>
    </location>
</feature>
<proteinExistence type="predicted"/>
<sequence>MSAQESCLSLIKYFLFVFNLFFFVLGSLIFCFGIWILIDKTSFVSFAWPSCLCRSGPKSWPSRESSPWASPSWVVWGPSRSSAASWACILGCCCSCLPHRSPWESSSPLSGPSWSEACRTS</sequence>
<keyword evidence="2" id="KW-0472">Membrane</keyword>
<dbReference type="AlphaFoldDB" id="A0A2J8K2J7"/>